<dbReference type="EC" id="2.1.1.72" evidence="2"/>
<gene>
    <name evidence="9" type="ORF">ABC969_11145</name>
</gene>
<protein>
    <recommendedName>
        <fullName evidence="2">site-specific DNA-methyltransferase (adenine-specific)</fullName>
        <ecNumber evidence="2">2.1.1.72</ecNumber>
    </recommendedName>
</protein>
<organism evidence="9 10">
    <name type="scientific">Sphingomonas qilianensis</name>
    <dbReference type="NCBI Taxonomy" id="1736690"/>
    <lineage>
        <taxon>Bacteria</taxon>
        <taxon>Pseudomonadati</taxon>
        <taxon>Pseudomonadota</taxon>
        <taxon>Alphaproteobacteria</taxon>
        <taxon>Sphingomonadales</taxon>
        <taxon>Sphingomonadaceae</taxon>
        <taxon>Sphingomonas</taxon>
    </lineage>
</organism>
<dbReference type="Pfam" id="PF02384">
    <property type="entry name" value="N6_Mtase"/>
    <property type="match status" value="1"/>
</dbReference>
<evidence type="ECO:0000256" key="7">
    <source>
        <dbReference type="ARBA" id="ARBA00047942"/>
    </source>
</evidence>
<evidence type="ECO:0000256" key="4">
    <source>
        <dbReference type="ARBA" id="ARBA00022679"/>
    </source>
</evidence>
<dbReference type="InterPro" id="IPR003356">
    <property type="entry name" value="DNA_methylase_A-5"/>
</dbReference>
<reference evidence="9 10" key="1">
    <citation type="submission" date="2024-05" db="EMBL/GenBank/DDBJ databases">
        <authorList>
            <person name="Liu Q."/>
            <person name="Xin Y.-H."/>
        </authorList>
    </citation>
    <scope>NUCLEOTIDE SEQUENCE [LARGE SCALE GENOMIC DNA]</scope>
    <source>
        <strain evidence="9 10">CGMCC 1.15349</strain>
    </source>
</reference>
<accession>A0ABU9XT04</accession>
<dbReference type="GO" id="GO:0032259">
    <property type="term" value="P:methylation"/>
    <property type="evidence" value="ECO:0007669"/>
    <property type="project" value="UniProtKB-KW"/>
</dbReference>
<feature type="domain" description="DNA methylase adenine-specific" evidence="8">
    <location>
        <begin position="208"/>
        <end position="516"/>
    </location>
</feature>
<evidence type="ECO:0000256" key="5">
    <source>
        <dbReference type="ARBA" id="ARBA00022691"/>
    </source>
</evidence>
<dbReference type="Gene3D" id="3.40.50.150">
    <property type="entry name" value="Vaccinia Virus protein VP39"/>
    <property type="match status" value="1"/>
</dbReference>
<dbReference type="PANTHER" id="PTHR42933">
    <property type="entry name" value="SLR6095 PROTEIN"/>
    <property type="match status" value="1"/>
</dbReference>
<dbReference type="PRINTS" id="PR00507">
    <property type="entry name" value="N12N6MTFRASE"/>
</dbReference>
<dbReference type="PANTHER" id="PTHR42933:SF1">
    <property type="entry name" value="SITE-SPECIFIC DNA-METHYLTRANSFERASE (ADENINE-SPECIFIC)"/>
    <property type="match status" value="1"/>
</dbReference>
<dbReference type="RefSeq" id="WP_345864985.1">
    <property type="nucleotide sequence ID" value="NZ_JBDIMF010000004.1"/>
</dbReference>
<dbReference type="Proteomes" id="UP001404104">
    <property type="component" value="Unassembled WGS sequence"/>
</dbReference>
<dbReference type="InterPro" id="IPR029063">
    <property type="entry name" value="SAM-dependent_MTases_sf"/>
</dbReference>
<keyword evidence="3 9" id="KW-0489">Methyltransferase</keyword>
<keyword evidence="6" id="KW-0680">Restriction system</keyword>
<comment type="catalytic activity">
    <reaction evidence="7">
        <text>a 2'-deoxyadenosine in DNA + S-adenosyl-L-methionine = an N(6)-methyl-2'-deoxyadenosine in DNA + S-adenosyl-L-homocysteine + H(+)</text>
        <dbReference type="Rhea" id="RHEA:15197"/>
        <dbReference type="Rhea" id="RHEA-COMP:12418"/>
        <dbReference type="Rhea" id="RHEA-COMP:12419"/>
        <dbReference type="ChEBI" id="CHEBI:15378"/>
        <dbReference type="ChEBI" id="CHEBI:57856"/>
        <dbReference type="ChEBI" id="CHEBI:59789"/>
        <dbReference type="ChEBI" id="CHEBI:90615"/>
        <dbReference type="ChEBI" id="CHEBI:90616"/>
        <dbReference type="EC" id="2.1.1.72"/>
    </reaction>
</comment>
<evidence type="ECO:0000259" key="8">
    <source>
        <dbReference type="Pfam" id="PF02384"/>
    </source>
</evidence>
<evidence type="ECO:0000256" key="2">
    <source>
        <dbReference type="ARBA" id="ARBA00011900"/>
    </source>
</evidence>
<keyword evidence="10" id="KW-1185">Reference proteome</keyword>
<sequence>MSRFAVDGALHYAKHLSKAFNVIAVGVSGQTSAELIISTYLHTRDAEKPKRLTTKGGTPVDDLIPWPDYIEHATFDPAVQSVRQADLMAFSRELHDFMRSDIKASESEKPLFVSGTLIALRNKIFAKTFNDYTPDKLPAAWLSAIKTELSEAELPKSKLLTVVLPYTAIAAHPELPKPNKRYPRGVLNELITRLNDKVWPFISVYHDFDVVGQFYGEFLKYTGGDKKALGIVLTPRHITELFALLANVNKDSKVLDPCAGTGGFLIAAMHQMFKTAITESEKESIKKNGLIGVEQQPNMYALAASNMLLRGDGKANLHQASFFEPDILKEIKLRNCDVGLINPPYSQDDEELHELYFVLKMLECLTPGATGIAIIPINCAISPHKARAELLRLHTLEAVMSLPVDLFAPVGVIACVMVFTAHKPHSVSKKKTWFGYWSDDGYVRTKHLGRIDQNRTWNDTRDHWVETFRNREIIQGYSVSRKVTDADEWCAEAYMQTDYTTITPKDFEKEVRNYLAFKITHGDLQEDAV</sequence>
<evidence type="ECO:0000313" key="9">
    <source>
        <dbReference type="EMBL" id="MEN2786974.1"/>
    </source>
</evidence>
<dbReference type="EMBL" id="JBDIMF010000004">
    <property type="protein sequence ID" value="MEN2786974.1"/>
    <property type="molecule type" value="Genomic_DNA"/>
</dbReference>
<dbReference type="InterPro" id="IPR051537">
    <property type="entry name" value="DNA_Adenine_Mtase"/>
</dbReference>
<evidence type="ECO:0000256" key="1">
    <source>
        <dbReference type="ARBA" id="ARBA00006594"/>
    </source>
</evidence>
<comment type="similarity">
    <text evidence="1">Belongs to the N(4)/N(6)-methyltransferase family.</text>
</comment>
<name>A0ABU9XT04_9SPHN</name>
<evidence type="ECO:0000256" key="3">
    <source>
        <dbReference type="ARBA" id="ARBA00022603"/>
    </source>
</evidence>
<keyword evidence="5" id="KW-0949">S-adenosyl-L-methionine</keyword>
<comment type="caution">
    <text evidence="9">The sequence shown here is derived from an EMBL/GenBank/DDBJ whole genome shotgun (WGS) entry which is preliminary data.</text>
</comment>
<dbReference type="GO" id="GO:0008168">
    <property type="term" value="F:methyltransferase activity"/>
    <property type="evidence" value="ECO:0007669"/>
    <property type="project" value="UniProtKB-KW"/>
</dbReference>
<evidence type="ECO:0000256" key="6">
    <source>
        <dbReference type="ARBA" id="ARBA00022747"/>
    </source>
</evidence>
<proteinExistence type="inferred from homology"/>
<evidence type="ECO:0000313" key="10">
    <source>
        <dbReference type="Proteomes" id="UP001404104"/>
    </source>
</evidence>
<dbReference type="CDD" id="cd02440">
    <property type="entry name" value="AdoMet_MTases"/>
    <property type="match status" value="1"/>
</dbReference>
<keyword evidence="4" id="KW-0808">Transferase</keyword>
<dbReference type="SUPFAM" id="SSF53335">
    <property type="entry name" value="S-adenosyl-L-methionine-dependent methyltransferases"/>
    <property type="match status" value="1"/>
</dbReference>